<dbReference type="GO" id="GO:0006487">
    <property type="term" value="P:protein N-linked glycosylation"/>
    <property type="evidence" value="ECO:0007669"/>
    <property type="project" value="TreeGrafter"/>
</dbReference>
<dbReference type="Pfam" id="PF00535">
    <property type="entry name" value="Glycos_transf_2"/>
    <property type="match status" value="1"/>
</dbReference>
<organism evidence="2 3">
    <name type="scientific">Candidatus Woesebacteria bacterium CG07_land_8_20_14_0_80_44_9</name>
    <dbReference type="NCBI Taxonomy" id="1975058"/>
    <lineage>
        <taxon>Bacteria</taxon>
        <taxon>Candidatus Woeseibacteriota</taxon>
    </lineage>
</organism>
<dbReference type="PANTHER" id="PTHR10859">
    <property type="entry name" value="GLYCOSYL TRANSFERASE"/>
    <property type="match status" value="1"/>
</dbReference>
<dbReference type="EMBL" id="PEXE01000004">
    <property type="protein sequence ID" value="PIU28861.1"/>
    <property type="molecule type" value="Genomic_DNA"/>
</dbReference>
<dbReference type="SUPFAM" id="SSF53448">
    <property type="entry name" value="Nucleotide-diphospho-sugar transferases"/>
    <property type="match status" value="1"/>
</dbReference>
<name>A0A2M6YFF9_9BACT</name>
<protein>
    <submittedName>
        <fullName evidence="2">Glycosyl transferase</fullName>
    </submittedName>
</protein>
<dbReference type="Gene3D" id="3.90.550.10">
    <property type="entry name" value="Spore Coat Polysaccharide Biosynthesis Protein SpsA, Chain A"/>
    <property type="match status" value="1"/>
</dbReference>
<sequence>MRCSVTPNNMKKLSVVIPAYNEEKTIKNGSLLEVWNYLNKLRYQWEVIVADDASTDKTLFLSREFAKRHNGVRILAEPHRGKGGSVIAGMFQASGDVVLFCDMDQATPITEFAKFLPKFVDHDIVIGSRSGRQGAPFIRKAMAYGFTILRNIVLRLPYRDTQCGFKAFKSQAAKKIFSRMKVVNEKAVAHGAAVTAGFDLEILYLARKLGFKVAEVPVAWHHKETERINPVKDSWEGLRDLVKVRINALLGRYKI</sequence>
<accession>A0A2M6YFF9</accession>
<feature type="domain" description="Glycosyltransferase 2-like" evidence="1">
    <location>
        <begin position="14"/>
        <end position="177"/>
    </location>
</feature>
<gene>
    <name evidence="2" type="ORF">COT08_00165</name>
</gene>
<dbReference type="GO" id="GO:0016740">
    <property type="term" value="F:transferase activity"/>
    <property type="evidence" value="ECO:0007669"/>
    <property type="project" value="UniProtKB-KW"/>
</dbReference>
<proteinExistence type="predicted"/>
<comment type="caution">
    <text evidence="2">The sequence shown here is derived from an EMBL/GenBank/DDBJ whole genome shotgun (WGS) entry which is preliminary data.</text>
</comment>
<evidence type="ECO:0000259" key="1">
    <source>
        <dbReference type="Pfam" id="PF00535"/>
    </source>
</evidence>
<keyword evidence="2" id="KW-0808">Transferase</keyword>
<dbReference type="InterPro" id="IPR029044">
    <property type="entry name" value="Nucleotide-diphossugar_trans"/>
</dbReference>
<evidence type="ECO:0000313" key="3">
    <source>
        <dbReference type="Proteomes" id="UP000231669"/>
    </source>
</evidence>
<evidence type="ECO:0000313" key="2">
    <source>
        <dbReference type="EMBL" id="PIU28861.1"/>
    </source>
</evidence>
<dbReference type="PANTHER" id="PTHR10859:SF91">
    <property type="entry name" value="DOLICHYL-PHOSPHATE BETA-GLUCOSYLTRANSFERASE"/>
    <property type="match status" value="1"/>
</dbReference>
<dbReference type="InterPro" id="IPR001173">
    <property type="entry name" value="Glyco_trans_2-like"/>
</dbReference>
<reference evidence="3" key="1">
    <citation type="submission" date="2017-09" db="EMBL/GenBank/DDBJ databases">
        <title>Depth-based differentiation of microbial function through sediment-hosted aquifers and enrichment of novel symbionts in the deep terrestrial subsurface.</title>
        <authorList>
            <person name="Probst A.J."/>
            <person name="Ladd B."/>
            <person name="Jarett J.K."/>
            <person name="Geller-Mcgrath D.E."/>
            <person name="Sieber C.M.K."/>
            <person name="Emerson J.B."/>
            <person name="Anantharaman K."/>
            <person name="Thomas B.C."/>
            <person name="Malmstrom R."/>
            <person name="Stieglmeier M."/>
            <person name="Klingl A."/>
            <person name="Woyke T."/>
            <person name="Ryan C.M."/>
            <person name="Banfield J.F."/>
        </authorList>
    </citation>
    <scope>NUCLEOTIDE SEQUENCE [LARGE SCALE GENOMIC DNA]</scope>
</reference>
<dbReference type="AlphaFoldDB" id="A0A2M6YFF9"/>
<dbReference type="Proteomes" id="UP000231669">
    <property type="component" value="Unassembled WGS sequence"/>
</dbReference>